<sequence>MSTRHSVAVDRGALAAETDGDPQRPALLLLHAGIATRRMWDPLIPALAERFFVIRYDTRGFGESTSQAVEFSNRADAIAVLDAVGVASATLIGASRGGTIALDTALEHPSRVRALVLIGSGPGGWDGAIDPAEEAMLDAADAAEEAGEWDRLFELELELWNIGPRRSRDDVDPAFLETARALGRSNRAAFEAQGQCIPVPLDPPAIGRLTEVAVPALVLAGEHDLSFVHDQQRLLAEHLPDVTAARIEAAAHLPSVERPDAVLEVLLSWLAEHAG</sequence>
<keyword evidence="2" id="KW-0378">Hydrolase</keyword>
<dbReference type="InterPro" id="IPR050228">
    <property type="entry name" value="Carboxylesterase_BioH"/>
</dbReference>
<name>A0ABV6RYC0_9GAMM</name>
<evidence type="ECO:0000313" key="2">
    <source>
        <dbReference type="EMBL" id="MFC0681462.1"/>
    </source>
</evidence>
<dbReference type="Pfam" id="PF00561">
    <property type="entry name" value="Abhydrolase_1"/>
    <property type="match status" value="1"/>
</dbReference>
<dbReference type="InterPro" id="IPR029058">
    <property type="entry name" value="AB_hydrolase_fold"/>
</dbReference>
<dbReference type="InterPro" id="IPR000639">
    <property type="entry name" value="Epox_hydrolase-like"/>
</dbReference>
<dbReference type="PANTHER" id="PTHR43194">
    <property type="entry name" value="HYDROLASE ALPHA/BETA FOLD FAMILY"/>
    <property type="match status" value="1"/>
</dbReference>
<dbReference type="SUPFAM" id="SSF53474">
    <property type="entry name" value="alpha/beta-Hydrolases"/>
    <property type="match status" value="1"/>
</dbReference>
<dbReference type="RefSeq" id="WP_386674121.1">
    <property type="nucleotide sequence ID" value="NZ_JBHLTG010000008.1"/>
</dbReference>
<evidence type="ECO:0000259" key="1">
    <source>
        <dbReference type="Pfam" id="PF00561"/>
    </source>
</evidence>
<accession>A0ABV6RYC0</accession>
<gene>
    <name evidence="2" type="ORF">ACFFGH_26840</name>
</gene>
<dbReference type="InterPro" id="IPR000073">
    <property type="entry name" value="AB_hydrolase_1"/>
</dbReference>
<comment type="caution">
    <text evidence="2">The sequence shown here is derived from an EMBL/GenBank/DDBJ whole genome shotgun (WGS) entry which is preliminary data.</text>
</comment>
<feature type="domain" description="AB hydrolase-1" evidence="1">
    <location>
        <begin position="25"/>
        <end position="259"/>
    </location>
</feature>
<proteinExistence type="predicted"/>
<organism evidence="2 3">
    <name type="scientific">Lysobacter korlensis</name>
    <dbReference type="NCBI Taxonomy" id="553636"/>
    <lineage>
        <taxon>Bacteria</taxon>
        <taxon>Pseudomonadati</taxon>
        <taxon>Pseudomonadota</taxon>
        <taxon>Gammaproteobacteria</taxon>
        <taxon>Lysobacterales</taxon>
        <taxon>Lysobacteraceae</taxon>
        <taxon>Lysobacter</taxon>
    </lineage>
</organism>
<keyword evidence="3" id="KW-1185">Reference proteome</keyword>
<reference evidence="2 3" key="1">
    <citation type="submission" date="2024-09" db="EMBL/GenBank/DDBJ databases">
        <authorList>
            <person name="Sun Q."/>
            <person name="Mori K."/>
        </authorList>
    </citation>
    <scope>NUCLEOTIDE SEQUENCE [LARGE SCALE GENOMIC DNA]</scope>
    <source>
        <strain evidence="2 3">KCTC 23076</strain>
    </source>
</reference>
<dbReference type="GO" id="GO:0016787">
    <property type="term" value="F:hydrolase activity"/>
    <property type="evidence" value="ECO:0007669"/>
    <property type="project" value="UniProtKB-KW"/>
</dbReference>
<protein>
    <submittedName>
        <fullName evidence="2">Alpha/beta fold hydrolase</fullName>
    </submittedName>
</protein>
<evidence type="ECO:0000313" key="3">
    <source>
        <dbReference type="Proteomes" id="UP001589896"/>
    </source>
</evidence>
<dbReference type="PRINTS" id="PR00111">
    <property type="entry name" value="ABHYDROLASE"/>
</dbReference>
<dbReference type="PANTHER" id="PTHR43194:SF5">
    <property type="entry name" value="PIMELOYL-[ACYL-CARRIER PROTEIN] METHYL ESTER ESTERASE"/>
    <property type="match status" value="1"/>
</dbReference>
<dbReference type="Proteomes" id="UP001589896">
    <property type="component" value="Unassembled WGS sequence"/>
</dbReference>
<dbReference type="EMBL" id="JBHLTG010000008">
    <property type="protein sequence ID" value="MFC0681462.1"/>
    <property type="molecule type" value="Genomic_DNA"/>
</dbReference>
<dbReference type="Gene3D" id="3.40.50.1820">
    <property type="entry name" value="alpha/beta hydrolase"/>
    <property type="match status" value="1"/>
</dbReference>
<dbReference type="PRINTS" id="PR00412">
    <property type="entry name" value="EPOXHYDRLASE"/>
</dbReference>